<dbReference type="EMBL" id="MNCJ02000317">
    <property type="protein sequence ID" value="KAF5820095.1"/>
    <property type="molecule type" value="Genomic_DNA"/>
</dbReference>
<organism evidence="4 5">
    <name type="scientific">Helianthus annuus</name>
    <name type="common">Common sunflower</name>
    <dbReference type="NCBI Taxonomy" id="4232"/>
    <lineage>
        <taxon>Eukaryota</taxon>
        <taxon>Viridiplantae</taxon>
        <taxon>Streptophyta</taxon>
        <taxon>Embryophyta</taxon>
        <taxon>Tracheophyta</taxon>
        <taxon>Spermatophyta</taxon>
        <taxon>Magnoliopsida</taxon>
        <taxon>eudicotyledons</taxon>
        <taxon>Gunneridae</taxon>
        <taxon>Pentapetalae</taxon>
        <taxon>asterids</taxon>
        <taxon>campanulids</taxon>
        <taxon>Asterales</taxon>
        <taxon>Asteraceae</taxon>
        <taxon>Asteroideae</taxon>
        <taxon>Heliantheae alliance</taxon>
        <taxon>Heliantheae</taxon>
        <taxon>Helianthus</taxon>
    </lineage>
</organism>
<dbReference type="AlphaFoldDB" id="A0A251VIT2"/>
<sequence length="330" mass="37996">MADHAHEDVVEGILIRLDVKDLIRCKSVCKSWHSLITSPRFISSHLNRSYNKDRHDNKFGHRRICLVNEFSSGYFLVGSCNGLVCIICVGSCKLLVANPLTREVRELQLPSLIGSPLCWGFGYDLSKDDYIVVVGAEVGKFQTCFKVLSLKSNVWRVIGDVKYKFITKIGMLCNGALHWIVEDQNRKILILSYDLSEEEFKEIPQPEDDASYKVTLRSYLGIVKGCLCTFHRSRFDSSVVDVWLMKKYNVKHSWELLPLDHKMKNDIVQFFRLPADERFSYNVKHSWFSRTLKHIYVQSLVSPHVNVTPKQYTKVGSISILCRVNCHFSP</sequence>
<reference evidence="3 5" key="1">
    <citation type="journal article" date="2017" name="Nature">
        <title>The sunflower genome provides insights into oil metabolism, flowering and Asterid evolution.</title>
        <authorList>
            <person name="Badouin H."/>
            <person name="Gouzy J."/>
            <person name="Grassa C.J."/>
            <person name="Murat F."/>
            <person name="Staton S.E."/>
            <person name="Cottret L."/>
            <person name="Lelandais-Briere C."/>
            <person name="Owens G.L."/>
            <person name="Carrere S."/>
            <person name="Mayjonade B."/>
            <person name="Legrand L."/>
            <person name="Gill N."/>
            <person name="Kane N.C."/>
            <person name="Bowers J.E."/>
            <person name="Hubner S."/>
            <person name="Bellec A."/>
            <person name="Berard A."/>
            <person name="Berges H."/>
            <person name="Blanchet N."/>
            <person name="Boniface M.C."/>
            <person name="Brunel D."/>
            <person name="Catrice O."/>
            <person name="Chaidir N."/>
            <person name="Claudel C."/>
            <person name="Donnadieu C."/>
            <person name="Faraut T."/>
            <person name="Fievet G."/>
            <person name="Helmstetter N."/>
            <person name="King M."/>
            <person name="Knapp S.J."/>
            <person name="Lai Z."/>
            <person name="Le Paslier M.C."/>
            <person name="Lippi Y."/>
            <person name="Lorenzon L."/>
            <person name="Mandel J.R."/>
            <person name="Marage G."/>
            <person name="Marchand G."/>
            <person name="Marquand E."/>
            <person name="Bret-Mestries E."/>
            <person name="Morien E."/>
            <person name="Nambeesan S."/>
            <person name="Nguyen T."/>
            <person name="Pegot-Espagnet P."/>
            <person name="Pouilly N."/>
            <person name="Raftis F."/>
            <person name="Sallet E."/>
            <person name="Schiex T."/>
            <person name="Thomas J."/>
            <person name="Vandecasteele C."/>
            <person name="Vares D."/>
            <person name="Vear F."/>
            <person name="Vautrin S."/>
            <person name="Crespi M."/>
            <person name="Mangin B."/>
            <person name="Burke J.M."/>
            <person name="Salse J."/>
            <person name="Munos S."/>
            <person name="Vincourt P."/>
            <person name="Rieseberg L.H."/>
            <person name="Langlade N.B."/>
        </authorList>
    </citation>
    <scope>NUCLEOTIDE SEQUENCE [LARGE SCALE GENOMIC DNA]</scope>
    <source>
        <strain evidence="5">cv. SF193</strain>
        <tissue evidence="3">Leaves</tissue>
    </source>
</reference>
<gene>
    <name evidence="4" type="ORF">HannXRQ_Chr02g0058161</name>
    <name evidence="3" type="ORF">HanXRQr2_Chr02g0084971</name>
</gene>
<reference evidence="4" key="2">
    <citation type="submission" date="2017-02" db="EMBL/GenBank/DDBJ databases">
        <title>Sunflower complete genome.</title>
        <authorList>
            <person name="Langlade N."/>
            <person name="Munos S."/>
        </authorList>
    </citation>
    <scope>NUCLEOTIDE SEQUENCE [LARGE SCALE GENOMIC DNA]</scope>
    <source>
        <tissue evidence="4">Leaves</tissue>
    </source>
</reference>
<evidence type="ECO:0000313" key="5">
    <source>
        <dbReference type="Proteomes" id="UP000215914"/>
    </source>
</evidence>
<evidence type="ECO:0000313" key="4">
    <source>
        <dbReference type="EMBL" id="OTG35568.1"/>
    </source>
</evidence>
<dbReference type="InterPro" id="IPR001810">
    <property type="entry name" value="F-box_dom"/>
</dbReference>
<keyword evidence="5" id="KW-1185">Reference proteome</keyword>
<dbReference type="Pfam" id="PF00646">
    <property type="entry name" value="F-box"/>
    <property type="match status" value="1"/>
</dbReference>
<accession>A0A251VIT2</accession>
<feature type="domain" description="F-box" evidence="1">
    <location>
        <begin position="7"/>
        <end position="42"/>
    </location>
</feature>
<evidence type="ECO:0000259" key="1">
    <source>
        <dbReference type="Pfam" id="PF00646"/>
    </source>
</evidence>
<dbReference type="Gene3D" id="1.20.1280.50">
    <property type="match status" value="1"/>
</dbReference>
<dbReference type="PANTHER" id="PTHR31672">
    <property type="entry name" value="BNACNNG10540D PROTEIN"/>
    <property type="match status" value="1"/>
</dbReference>
<dbReference type="CDD" id="cd22157">
    <property type="entry name" value="F-box_AtFBW1-like"/>
    <property type="match status" value="1"/>
</dbReference>
<dbReference type="OMA" id="ESIMYKE"/>
<dbReference type="InterPro" id="IPR036047">
    <property type="entry name" value="F-box-like_dom_sf"/>
</dbReference>
<evidence type="ECO:0000259" key="2">
    <source>
        <dbReference type="Pfam" id="PF07734"/>
    </source>
</evidence>
<dbReference type="InterPro" id="IPR017451">
    <property type="entry name" value="F-box-assoc_interact_dom"/>
</dbReference>
<dbReference type="InterPro" id="IPR050796">
    <property type="entry name" value="SCF_F-box_component"/>
</dbReference>
<dbReference type="InterPro" id="IPR006527">
    <property type="entry name" value="F-box-assoc_dom_typ1"/>
</dbReference>
<dbReference type="Gramene" id="mRNA:HanXRQr2_Chr02g0084971">
    <property type="protein sequence ID" value="CDS:HanXRQr2_Chr02g0084971.1"/>
    <property type="gene ID" value="HanXRQr2_Chr02g0084971"/>
</dbReference>
<dbReference type="PANTHER" id="PTHR31672:SF13">
    <property type="entry name" value="F-BOX PROTEIN CPR30-LIKE"/>
    <property type="match status" value="1"/>
</dbReference>
<dbReference type="InParanoid" id="A0A251VIT2"/>
<dbReference type="Proteomes" id="UP000215914">
    <property type="component" value="Chromosome 2"/>
</dbReference>
<reference evidence="3" key="3">
    <citation type="submission" date="2020-06" db="EMBL/GenBank/DDBJ databases">
        <title>Helianthus annuus Genome sequencing and assembly Release 2.</title>
        <authorList>
            <person name="Gouzy J."/>
            <person name="Langlade N."/>
            <person name="Munos S."/>
        </authorList>
    </citation>
    <scope>NUCLEOTIDE SEQUENCE</scope>
    <source>
        <tissue evidence="3">Leaves</tissue>
    </source>
</reference>
<dbReference type="NCBIfam" id="TIGR01640">
    <property type="entry name" value="F_box_assoc_1"/>
    <property type="match status" value="1"/>
</dbReference>
<proteinExistence type="predicted"/>
<dbReference type="EMBL" id="CM007891">
    <property type="protein sequence ID" value="OTG35568.1"/>
    <property type="molecule type" value="Genomic_DNA"/>
</dbReference>
<name>A0A251VIT2_HELAN</name>
<dbReference type="Pfam" id="PF07734">
    <property type="entry name" value="FBA_1"/>
    <property type="match status" value="1"/>
</dbReference>
<evidence type="ECO:0000313" key="3">
    <source>
        <dbReference type="EMBL" id="KAF5820095.1"/>
    </source>
</evidence>
<protein>
    <submittedName>
        <fullName evidence="3 4">F-box domain-containing protein</fullName>
    </submittedName>
</protein>
<feature type="domain" description="F-box associated beta-propeller type 1" evidence="2">
    <location>
        <begin position="75"/>
        <end position="272"/>
    </location>
</feature>
<dbReference type="SUPFAM" id="SSF81383">
    <property type="entry name" value="F-box domain"/>
    <property type="match status" value="1"/>
</dbReference>